<organism evidence="2">
    <name type="scientific">Achromobacter sp. HNDS-1</name>
    <dbReference type="NCBI Taxonomy" id="3151598"/>
    <lineage>
        <taxon>Bacteria</taxon>
        <taxon>Pseudomonadati</taxon>
        <taxon>Pseudomonadota</taxon>
        <taxon>Betaproteobacteria</taxon>
        <taxon>Burkholderiales</taxon>
        <taxon>Alcaligenaceae</taxon>
        <taxon>Achromobacter</taxon>
    </lineage>
</organism>
<evidence type="ECO:0000256" key="1">
    <source>
        <dbReference type="SAM" id="MobiDB-lite"/>
    </source>
</evidence>
<dbReference type="KEGG" id="achh:ABFG95_06850"/>
<dbReference type="RefSeq" id="WP_348995655.1">
    <property type="nucleotide sequence ID" value="NZ_CP157584.1"/>
</dbReference>
<accession>A0AAU7LE19</accession>
<sequence length="413" mass="46383">MILSSLFEARSIESPSIPLTGQNLQEYLHGEGSRISVTPEGALSLSAVYACHYVLSSNVAQLPAVVLRKQGEKITPATDHPAFDLVHSKPNDFQTSYKWRETKQHHVLGWGNGYTRIMRSRSGELRSLEFCTPWTTTLVKPAGRWIYSTQDEDGQPLAVHPDDMVHVRALGSRGRMGTSIIQQHAEMLGLGLAAQRYGRDFFEGGGRPTGILTVKGDLKDTSWNRLRDFWTRAVSRLIQSENKTLLLPADLDYRALTIPPEAAQFLETRKMNRTEIAAIYNVPADMINDLERATNSNITEQSIRFVRYSMMPWAVNWEQELNCKLFTASERRAGYYVKLNLAGLLRGTPKERAEFYHYAITDGWMDRNEVRVLEDISPRDGLSKMLVSVNAKPAEEVGQSLTGPPAESPADSQ</sequence>
<feature type="region of interest" description="Disordered" evidence="1">
    <location>
        <begin position="394"/>
        <end position="413"/>
    </location>
</feature>
<dbReference type="EMBL" id="CP157584">
    <property type="protein sequence ID" value="XBP00189.1"/>
    <property type="molecule type" value="Genomic_DNA"/>
</dbReference>
<dbReference type="NCBIfam" id="TIGR01537">
    <property type="entry name" value="portal_HK97"/>
    <property type="match status" value="1"/>
</dbReference>
<dbReference type="AlphaFoldDB" id="A0AAU7LE19"/>
<dbReference type="InterPro" id="IPR006427">
    <property type="entry name" value="Portal_HK97"/>
</dbReference>
<dbReference type="InterPro" id="IPR006944">
    <property type="entry name" value="Phage/GTA_portal"/>
</dbReference>
<gene>
    <name evidence="2" type="ORF">ABFG95_06850</name>
</gene>
<dbReference type="Pfam" id="PF04860">
    <property type="entry name" value="Phage_portal"/>
    <property type="match status" value="1"/>
</dbReference>
<reference evidence="2" key="1">
    <citation type="submission" date="2024-05" db="EMBL/GenBank/DDBJ databases">
        <title>Transcriptome analysis of the degradation process of organic nitrogen by two heterotrophic nitrifying and aerobic denitrifying bacteria, Achromobacter sp. HNDS-1 and Enterobacter sp. HNDS-6.</title>
        <authorList>
            <person name="Huang Y."/>
        </authorList>
    </citation>
    <scope>NUCLEOTIDE SEQUENCE</scope>
    <source>
        <strain evidence="2">HNDS-1</strain>
    </source>
</reference>
<protein>
    <submittedName>
        <fullName evidence="2">Phage portal protein</fullName>
    </submittedName>
</protein>
<proteinExistence type="predicted"/>
<name>A0AAU7LE19_9BURK</name>
<evidence type="ECO:0000313" key="2">
    <source>
        <dbReference type="EMBL" id="XBP00189.1"/>
    </source>
</evidence>